<dbReference type="Proteomes" id="UP001345013">
    <property type="component" value="Unassembled WGS sequence"/>
</dbReference>
<reference evidence="2 3" key="1">
    <citation type="submission" date="2023-08" db="EMBL/GenBank/DDBJ databases">
        <title>Black Yeasts Isolated from many extreme environments.</title>
        <authorList>
            <person name="Coleine C."/>
            <person name="Stajich J.E."/>
            <person name="Selbmann L."/>
        </authorList>
    </citation>
    <scope>NUCLEOTIDE SEQUENCE [LARGE SCALE GENOMIC DNA]</scope>
    <source>
        <strain evidence="2 3">CCFEE 5885</strain>
    </source>
</reference>
<dbReference type="Pfam" id="PF14027">
    <property type="entry name" value="Questin_oxidase"/>
    <property type="match status" value="1"/>
</dbReference>
<evidence type="ECO:0000313" key="3">
    <source>
        <dbReference type="Proteomes" id="UP001345013"/>
    </source>
</evidence>
<sequence>MATAATVSLTPDTAGVLHIPTSQFSQDSCKRASDLLQKNHDQFHMFFNASGFHNHIAHHLLTIFALGATAPQIQKAYDDNADYQRPQFPVDKDTVSSMSNPDLFTKYLGNERYFHDYEIFFRKEIEKHNGNYGAMLNEQLFADTPQAQDLLIRMFAGFYHPIIHLGFGIEFEQPAIITEALAQAAIHDNWPKPFITTTADKAEQRIKSGETPRSLVDLLHEARATDKIRESPHWEDGNKLRDGVLKRASPETTDLCSQWHVQSTKSDLKLKTAEMINAAAYFAAAAQHPSHAKAIKWDFFYMHSINCSIFFSAFLDRRFDAWLSDEMRAKLLMYKGWNDLAMYVSRGCPELVIDEIANYKPKQPSDGWHEIFARVDELPDDGHASKLVRALANGERVCAEFEDRPEAEGWMIKSDMWLGMAHMAIDSVEGTTSKWARNVGFEQAWKDVPERGAREQNVTGSKGLNGVAEGYHEKF</sequence>
<accession>A0ABR0K7N6</accession>
<dbReference type="PANTHER" id="PTHR35870:SF1">
    <property type="entry name" value="PROTEIN, PUTATIVE (AFU_ORTHOLOGUE AFUA_5G03330)-RELATED"/>
    <property type="match status" value="1"/>
</dbReference>
<gene>
    <name evidence="2" type="ORF">LTR24_005862</name>
</gene>
<comment type="caution">
    <text evidence="2">The sequence shown here is derived from an EMBL/GenBank/DDBJ whole genome shotgun (WGS) entry which is preliminary data.</text>
</comment>
<dbReference type="InterPro" id="IPR025337">
    <property type="entry name" value="Questin_oxidase-like"/>
</dbReference>
<evidence type="ECO:0000313" key="2">
    <source>
        <dbReference type="EMBL" id="KAK5089809.1"/>
    </source>
</evidence>
<dbReference type="PANTHER" id="PTHR35870">
    <property type="entry name" value="PROTEIN, PUTATIVE (AFU_ORTHOLOGUE AFUA_5G03330)-RELATED"/>
    <property type="match status" value="1"/>
</dbReference>
<evidence type="ECO:0000256" key="1">
    <source>
        <dbReference type="ARBA" id="ARBA00023002"/>
    </source>
</evidence>
<dbReference type="EMBL" id="JAVRRG010000070">
    <property type="protein sequence ID" value="KAK5089809.1"/>
    <property type="molecule type" value="Genomic_DNA"/>
</dbReference>
<name>A0ABR0K7N6_9EURO</name>
<keyword evidence="1" id="KW-0560">Oxidoreductase</keyword>
<proteinExistence type="predicted"/>
<organism evidence="2 3">
    <name type="scientific">Lithohypha guttulata</name>
    <dbReference type="NCBI Taxonomy" id="1690604"/>
    <lineage>
        <taxon>Eukaryota</taxon>
        <taxon>Fungi</taxon>
        <taxon>Dikarya</taxon>
        <taxon>Ascomycota</taxon>
        <taxon>Pezizomycotina</taxon>
        <taxon>Eurotiomycetes</taxon>
        <taxon>Chaetothyriomycetidae</taxon>
        <taxon>Chaetothyriales</taxon>
        <taxon>Trichomeriaceae</taxon>
        <taxon>Lithohypha</taxon>
    </lineage>
</organism>
<protein>
    <submittedName>
        <fullName evidence="2">Uncharacterized protein</fullName>
    </submittedName>
</protein>
<keyword evidence="3" id="KW-1185">Reference proteome</keyword>